<dbReference type="PANTHER" id="PTHR40448">
    <property type="entry name" value="TWO-COMPONENT SENSOR HISTIDINE KINASE"/>
    <property type="match status" value="1"/>
</dbReference>
<feature type="transmembrane region" description="Helical" evidence="1">
    <location>
        <begin position="91"/>
        <end position="112"/>
    </location>
</feature>
<evidence type="ECO:0000259" key="2">
    <source>
        <dbReference type="Pfam" id="PF14501"/>
    </source>
</evidence>
<dbReference type="CDD" id="cd16935">
    <property type="entry name" value="HATPase_AgrC-ComD-like"/>
    <property type="match status" value="1"/>
</dbReference>
<feature type="transmembrane region" description="Helical" evidence="1">
    <location>
        <begin position="38"/>
        <end position="54"/>
    </location>
</feature>
<reference evidence="3" key="1">
    <citation type="submission" date="2020-10" db="EMBL/GenBank/DDBJ databases">
        <authorList>
            <person name="Gilroy R."/>
        </authorList>
    </citation>
    <scope>NUCLEOTIDE SEQUENCE</scope>
    <source>
        <strain evidence="3">ChiW13-3771</strain>
    </source>
</reference>
<keyword evidence="1" id="KW-1133">Transmembrane helix</keyword>
<proteinExistence type="predicted"/>
<feature type="transmembrane region" description="Helical" evidence="1">
    <location>
        <begin position="192"/>
        <end position="210"/>
    </location>
</feature>
<dbReference type="InterPro" id="IPR032834">
    <property type="entry name" value="NatK-like_C"/>
</dbReference>
<dbReference type="Proteomes" id="UP000824201">
    <property type="component" value="Unassembled WGS sequence"/>
</dbReference>
<feature type="domain" description="Sensor histidine kinase NatK-like C-terminal" evidence="2">
    <location>
        <begin position="331"/>
        <end position="419"/>
    </location>
</feature>
<dbReference type="EMBL" id="DVHN01000141">
    <property type="protein sequence ID" value="HIR89430.1"/>
    <property type="molecule type" value="Genomic_DNA"/>
</dbReference>
<dbReference type="InterPro" id="IPR036890">
    <property type="entry name" value="HATPase_C_sf"/>
</dbReference>
<evidence type="ECO:0000256" key="1">
    <source>
        <dbReference type="SAM" id="Phobius"/>
    </source>
</evidence>
<comment type="caution">
    <text evidence="3">The sequence shown here is derived from an EMBL/GenBank/DDBJ whole genome shotgun (WGS) entry which is preliminary data.</text>
</comment>
<keyword evidence="1" id="KW-0472">Membrane</keyword>
<dbReference type="GO" id="GO:0042802">
    <property type="term" value="F:identical protein binding"/>
    <property type="evidence" value="ECO:0007669"/>
    <property type="project" value="TreeGrafter"/>
</dbReference>
<dbReference type="PANTHER" id="PTHR40448:SF1">
    <property type="entry name" value="TWO-COMPONENT SENSOR HISTIDINE KINASE"/>
    <property type="match status" value="1"/>
</dbReference>
<sequence length="447" mass="51636">MLTYKMLMLGIEVLLIVFSVYLFFGYFNIFFERKKGKFSLCLGVVTLVVWQIGISDCINFSLSAIYNIGVTIGVSLFVVMIVFYGKIWKKFFFCIAFDAIWMLSELLMHNLLLIYCDYLARSRLFGSFTSKVLLMIVIITLKHVFTSEKFMDLSDKYSFSLVLIPIGSIYIMSVVFMLAYNAKGDYAERYSVIAVLVLLFLNVLIFYIYIKLADILYVRKKNLVYEQQLELCERHKEETEVSMLRVREVRHNMKNHLIAILGYAEKGEYGKLKNFINDVMQEGNLNMSTVVNSGHIVTDSLIEYWIRIAENKGIEFKTELSIPMEMPFKGADISLILGNLLENAIEAAAKSKGRKYIRLKMKYDRDNLLIVVENSYKGKLKKVNGHELLTTKEDSVNHGIGLVSVNQAIRKYKGMMFIDDSIPEHFLIRIVLYGDMKKLEYISENIT</sequence>
<protein>
    <submittedName>
        <fullName evidence="3">GHKL domain-containing protein</fullName>
    </submittedName>
</protein>
<name>A0A9D1JE57_9FIRM</name>
<reference evidence="3" key="2">
    <citation type="journal article" date="2021" name="PeerJ">
        <title>Extensive microbial diversity within the chicken gut microbiome revealed by metagenomics and culture.</title>
        <authorList>
            <person name="Gilroy R."/>
            <person name="Ravi A."/>
            <person name="Getino M."/>
            <person name="Pursley I."/>
            <person name="Horton D.L."/>
            <person name="Alikhan N.F."/>
            <person name="Baker D."/>
            <person name="Gharbi K."/>
            <person name="Hall N."/>
            <person name="Watson M."/>
            <person name="Adriaenssens E.M."/>
            <person name="Foster-Nyarko E."/>
            <person name="Jarju S."/>
            <person name="Secka A."/>
            <person name="Antonio M."/>
            <person name="Oren A."/>
            <person name="Chaudhuri R.R."/>
            <person name="La Ragione R."/>
            <person name="Hildebrand F."/>
            <person name="Pallen M.J."/>
        </authorList>
    </citation>
    <scope>NUCLEOTIDE SEQUENCE</scope>
    <source>
        <strain evidence="3">ChiW13-3771</strain>
    </source>
</reference>
<feature type="transmembrane region" description="Helical" evidence="1">
    <location>
        <begin position="157"/>
        <end position="180"/>
    </location>
</feature>
<feature type="transmembrane region" description="Helical" evidence="1">
    <location>
        <begin position="124"/>
        <end position="145"/>
    </location>
</feature>
<accession>A0A9D1JE57</accession>
<dbReference type="Pfam" id="PF14501">
    <property type="entry name" value="HATPase_c_5"/>
    <property type="match status" value="1"/>
</dbReference>
<dbReference type="Gene3D" id="3.30.565.10">
    <property type="entry name" value="Histidine kinase-like ATPase, C-terminal domain"/>
    <property type="match status" value="1"/>
</dbReference>
<gene>
    <name evidence="3" type="ORF">IAC96_10805</name>
</gene>
<evidence type="ECO:0000313" key="3">
    <source>
        <dbReference type="EMBL" id="HIR89430.1"/>
    </source>
</evidence>
<dbReference type="AlphaFoldDB" id="A0A9D1JE57"/>
<organism evidence="3 4">
    <name type="scientific">Candidatus Fimimorpha faecalis</name>
    <dbReference type="NCBI Taxonomy" id="2840824"/>
    <lineage>
        <taxon>Bacteria</taxon>
        <taxon>Bacillati</taxon>
        <taxon>Bacillota</taxon>
        <taxon>Clostridia</taxon>
        <taxon>Eubacteriales</taxon>
        <taxon>Candidatus Fimimorpha</taxon>
    </lineage>
</organism>
<feature type="transmembrane region" description="Helical" evidence="1">
    <location>
        <begin position="6"/>
        <end position="31"/>
    </location>
</feature>
<keyword evidence="1" id="KW-0812">Transmembrane</keyword>
<dbReference type="SUPFAM" id="SSF55874">
    <property type="entry name" value="ATPase domain of HSP90 chaperone/DNA topoisomerase II/histidine kinase"/>
    <property type="match status" value="1"/>
</dbReference>
<feature type="transmembrane region" description="Helical" evidence="1">
    <location>
        <begin position="60"/>
        <end position="84"/>
    </location>
</feature>
<evidence type="ECO:0000313" key="4">
    <source>
        <dbReference type="Proteomes" id="UP000824201"/>
    </source>
</evidence>